<organism evidence="1 2">
    <name type="scientific">Glomus cerebriforme</name>
    <dbReference type="NCBI Taxonomy" id="658196"/>
    <lineage>
        <taxon>Eukaryota</taxon>
        <taxon>Fungi</taxon>
        <taxon>Fungi incertae sedis</taxon>
        <taxon>Mucoromycota</taxon>
        <taxon>Glomeromycotina</taxon>
        <taxon>Glomeromycetes</taxon>
        <taxon>Glomerales</taxon>
        <taxon>Glomeraceae</taxon>
        <taxon>Glomus</taxon>
    </lineage>
</organism>
<protein>
    <submittedName>
        <fullName evidence="1">Uncharacterized protein</fullName>
    </submittedName>
</protein>
<comment type="caution">
    <text evidence="1">The sequence shown here is derived from an EMBL/GenBank/DDBJ whole genome shotgun (WGS) entry which is preliminary data.</text>
</comment>
<name>A0A397T4V2_9GLOM</name>
<keyword evidence="2" id="KW-1185">Reference proteome</keyword>
<evidence type="ECO:0000313" key="2">
    <source>
        <dbReference type="Proteomes" id="UP000265703"/>
    </source>
</evidence>
<dbReference type="AlphaFoldDB" id="A0A397T4V2"/>
<evidence type="ECO:0000313" key="1">
    <source>
        <dbReference type="EMBL" id="RIA91325.1"/>
    </source>
</evidence>
<reference evidence="1 2" key="1">
    <citation type="submission" date="2018-06" db="EMBL/GenBank/DDBJ databases">
        <title>Comparative genomics reveals the genomic features of Rhizophagus irregularis, R. cerebriforme, R. diaphanum and Gigaspora rosea, and their symbiotic lifestyle signature.</title>
        <authorList>
            <person name="Morin E."/>
            <person name="San Clemente H."/>
            <person name="Chen E.C.H."/>
            <person name="De La Providencia I."/>
            <person name="Hainaut M."/>
            <person name="Kuo A."/>
            <person name="Kohler A."/>
            <person name="Murat C."/>
            <person name="Tang N."/>
            <person name="Roy S."/>
            <person name="Loubradou J."/>
            <person name="Henrissat B."/>
            <person name="Grigoriev I.V."/>
            <person name="Corradi N."/>
            <person name="Roux C."/>
            <person name="Martin F.M."/>
        </authorList>
    </citation>
    <scope>NUCLEOTIDE SEQUENCE [LARGE SCALE GENOMIC DNA]</scope>
    <source>
        <strain evidence="1 2">DAOM 227022</strain>
    </source>
</reference>
<gene>
    <name evidence="1" type="ORF">C1645_767816</name>
</gene>
<proteinExistence type="predicted"/>
<sequence>MLSYYLLNFLNIIQPKLRLILAKYFHNMKLIMKPEINYKIQNFFDELLNNYRII</sequence>
<dbReference type="Proteomes" id="UP000265703">
    <property type="component" value="Unassembled WGS sequence"/>
</dbReference>
<accession>A0A397T4V2</accession>
<dbReference type="EMBL" id="QKYT01000156">
    <property type="protein sequence ID" value="RIA91325.1"/>
    <property type="molecule type" value="Genomic_DNA"/>
</dbReference>